<name>A0ABW8URR0_9RHOB</name>
<gene>
    <name evidence="9" type="ORF">ACERZ8_00075</name>
</gene>
<feature type="transmembrane region" description="Helical" evidence="7">
    <location>
        <begin position="78"/>
        <end position="100"/>
    </location>
</feature>
<reference evidence="9 10" key="1">
    <citation type="submission" date="2024-08" db="EMBL/GenBank/DDBJ databases">
        <title>Tateyamaria sp. nov., isolated from marine algae.</title>
        <authorList>
            <person name="Choi B.J."/>
            <person name="Kim J.M."/>
            <person name="Lee J.K."/>
            <person name="Choi D.G."/>
            <person name="Bayburt H."/>
            <person name="Baek J.H."/>
            <person name="Han D.M."/>
            <person name="Jeon C.O."/>
        </authorList>
    </citation>
    <scope>NUCLEOTIDE SEQUENCE [LARGE SCALE GENOMIC DNA]</scope>
    <source>
        <strain evidence="9 10">KMU-156</strain>
    </source>
</reference>
<dbReference type="RefSeq" id="WP_407590094.1">
    <property type="nucleotide sequence ID" value="NZ_JBHDIY010000001.1"/>
</dbReference>
<evidence type="ECO:0000256" key="1">
    <source>
        <dbReference type="ARBA" id="ARBA00004141"/>
    </source>
</evidence>
<accession>A0ABW8URR0</accession>
<dbReference type="Gene3D" id="1.20.1540.10">
    <property type="entry name" value="Rhomboid-like"/>
    <property type="match status" value="1"/>
</dbReference>
<dbReference type="Proteomes" id="UP001627408">
    <property type="component" value="Unassembled WGS sequence"/>
</dbReference>
<evidence type="ECO:0000313" key="10">
    <source>
        <dbReference type="Proteomes" id="UP001627408"/>
    </source>
</evidence>
<feature type="transmembrane region" description="Helical" evidence="7">
    <location>
        <begin position="112"/>
        <end position="133"/>
    </location>
</feature>
<dbReference type="SUPFAM" id="SSF144091">
    <property type="entry name" value="Rhomboid-like"/>
    <property type="match status" value="1"/>
</dbReference>
<dbReference type="PANTHER" id="PTHR43731:SF14">
    <property type="entry name" value="PRESENILIN-ASSOCIATED RHOMBOID-LIKE PROTEIN, MITOCHONDRIAL"/>
    <property type="match status" value="1"/>
</dbReference>
<comment type="subcellular location">
    <subcellularLocation>
        <location evidence="1">Membrane</location>
        <topology evidence="1">Multi-pass membrane protein</topology>
    </subcellularLocation>
</comment>
<dbReference type="PANTHER" id="PTHR43731">
    <property type="entry name" value="RHOMBOID PROTEASE"/>
    <property type="match status" value="1"/>
</dbReference>
<evidence type="ECO:0000256" key="4">
    <source>
        <dbReference type="ARBA" id="ARBA00022801"/>
    </source>
</evidence>
<proteinExistence type="inferred from homology"/>
<evidence type="ECO:0000256" key="7">
    <source>
        <dbReference type="SAM" id="Phobius"/>
    </source>
</evidence>
<dbReference type="EC" id="3.4.21.-" evidence="9"/>
<dbReference type="GO" id="GO:0006508">
    <property type="term" value="P:proteolysis"/>
    <property type="evidence" value="ECO:0007669"/>
    <property type="project" value="UniProtKB-KW"/>
</dbReference>
<keyword evidence="5 7" id="KW-1133">Transmembrane helix</keyword>
<comment type="similarity">
    <text evidence="2">Belongs to the peptidase S54 family.</text>
</comment>
<evidence type="ECO:0000256" key="6">
    <source>
        <dbReference type="ARBA" id="ARBA00023136"/>
    </source>
</evidence>
<comment type="caution">
    <text evidence="9">The sequence shown here is derived from an EMBL/GenBank/DDBJ whole genome shotgun (WGS) entry which is preliminary data.</text>
</comment>
<dbReference type="EMBL" id="JBHDIY010000001">
    <property type="protein sequence ID" value="MFL4468339.1"/>
    <property type="molecule type" value="Genomic_DNA"/>
</dbReference>
<evidence type="ECO:0000313" key="9">
    <source>
        <dbReference type="EMBL" id="MFL4468339.1"/>
    </source>
</evidence>
<feature type="domain" description="Peptidase S54 rhomboid" evidence="8">
    <location>
        <begin position="75"/>
        <end position="209"/>
    </location>
</feature>
<feature type="transmembrane region" description="Helical" evidence="7">
    <location>
        <begin position="139"/>
        <end position="160"/>
    </location>
</feature>
<protein>
    <submittedName>
        <fullName evidence="9">Rhomboid family intramembrane serine protease</fullName>
        <ecNumber evidence="9">3.4.21.-</ecNumber>
    </submittedName>
</protein>
<dbReference type="InterPro" id="IPR035952">
    <property type="entry name" value="Rhomboid-like_sf"/>
</dbReference>
<keyword evidence="3 7" id="KW-0812">Transmembrane</keyword>
<keyword evidence="9" id="KW-0645">Protease</keyword>
<evidence type="ECO:0000256" key="2">
    <source>
        <dbReference type="ARBA" id="ARBA00009045"/>
    </source>
</evidence>
<dbReference type="InterPro" id="IPR022764">
    <property type="entry name" value="Peptidase_S54_rhomboid_dom"/>
</dbReference>
<feature type="transmembrane region" description="Helical" evidence="7">
    <location>
        <begin position="167"/>
        <end position="184"/>
    </location>
</feature>
<sequence length="219" mass="23001">MTSPAPPDARRQAIPWPGTVIAVLMILTCGLELAVAAADVGLIGSVRWRSLILQYGACWPGLVRDWQPNYAAQPWTMFFSYSLLHAGLLHLLGNMAMLLWVGPGLAARVGQLGFLLLWVGSVLGGGLVFVAMASASTPMVGASGAVFGLIGALVMYDYVLKGRYAKALGISAALALLNLVMLIAENGLLAWQTHLGGYLAGGLIALCLTDRQPEPAATD</sequence>
<evidence type="ECO:0000256" key="3">
    <source>
        <dbReference type="ARBA" id="ARBA00022692"/>
    </source>
</evidence>
<feature type="transmembrane region" description="Helical" evidence="7">
    <location>
        <begin position="20"/>
        <end position="43"/>
    </location>
</feature>
<evidence type="ECO:0000259" key="8">
    <source>
        <dbReference type="Pfam" id="PF01694"/>
    </source>
</evidence>
<dbReference type="Pfam" id="PF01694">
    <property type="entry name" value="Rhomboid"/>
    <property type="match status" value="1"/>
</dbReference>
<keyword evidence="4 9" id="KW-0378">Hydrolase</keyword>
<keyword evidence="10" id="KW-1185">Reference proteome</keyword>
<evidence type="ECO:0000256" key="5">
    <source>
        <dbReference type="ARBA" id="ARBA00022989"/>
    </source>
</evidence>
<keyword evidence="6 7" id="KW-0472">Membrane</keyword>
<dbReference type="GO" id="GO:0008233">
    <property type="term" value="F:peptidase activity"/>
    <property type="evidence" value="ECO:0007669"/>
    <property type="project" value="UniProtKB-KW"/>
</dbReference>
<dbReference type="InterPro" id="IPR050925">
    <property type="entry name" value="Rhomboid_protease_S54"/>
</dbReference>
<organism evidence="9 10">
    <name type="scientific">Tateyamaria armeniaca</name>
    <dbReference type="NCBI Taxonomy" id="2518930"/>
    <lineage>
        <taxon>Bacteria</taxon>
        <taxon>Pseudomonadati</taxon>
        <taxon>Pseudomonadota</taxon>
        <taxon>Alphaproteobacteria</taxon>
        <taxon>Rhodobacterales</taxon>
        <taxon>Roseobacteraceae</taxon>
        <taxon>Tateyamaria</taxon>
    </lineage>
</organism>